<keyword evidence="3" id="KW-0963">Cytoplasm</keyword>
<comment type="caution">
    <text evidence="8">The sequence shown here is derived from an EMBL/GenBank/DDBJ whole genome shotgun (WGS) entry which is preliminary data.</text>
</comment>
<organism evidence="8 9">
    <name type="scientific">Bagarius yarrelli</name>
    <name type="common">Goonch</name>
    <name type="synonym">Bagrus yarrelli</name>
    <dbReference type="NCBI Taxonomy" id="175774"/>
    <lineage>
        <taxon>Eukaryota</taxon>
        <taxon>Metazoa</taxon>
        <taxon>Chordata</taxon>
        <taxon>Craniata</taxon>
        <taxon>Vertebrata</taxon>
        <taxon>Euteleostomi</taxon>
        <taxon>Actinopterygii</taxon>
        <taxon>Neopterygii</taxon>
        <taxon>Teleostei</taxon>
        <taxon>Ostariophysi</taxon>
        <taxon>Siluriformes</taxon>
        <taxon>Sisoridae</taxon>
        <taxon>Sisorinae</taxon>
        <taxon>Bagarius</taxon>
    </lineage>
</organism>
<evidence type="ECO:0000313" key="9">
    <source>
        <dbReference type="Proteomes" id="UP000319801"/>
    </source>
</evidence>
<dbReference type="OrthoDB" id="205623at2759"/>
<evidence type="ECO:0000313" key="8">
    <source>
        <dbReference type="EMBL" id="TSK20186.1"/>
    </source>
</evidence>
<sequence>MAKNDFYLLYRGLLLPNIAHTEDSLKFLESFQMRDDDVIVITYPKSGTTWMQEIIPLLLNGGDFTPVLTIPNWDRMPWLEESRAAGLIDKLSAPRTFVSHMPYYLMPSSLFSSKAKGHVFFFHFEVIYVSRNPKDVMVSSFHFHHMAGFLHDPGTFEEFADQFLAGNVIFGKWTDHVKSWRNTDLGDRILYITYEEMIQQDLHGALERMLVFLGKSLSKDALRRITEHCQFKSMKQNNMSNYSLVPETVMDTTKSMFLRKGIAGDWKNYFSPELEAKFNKTISEELNGTDITFLWDEEHKRKPTI</sequence>
<evidence type="ECO:0000256" key="4">
    <source>
        <dbReference type="ARBA" id="ARBA00022679"/>
    </source>
</evidence>
<proteinExistence type="inferred from homology"/>
<keyword evidence="4 6" id="KW-0808">Transferase</keyword>
<keyword evidence="5" id="KW-0128">Catecholamine metabolism</keyword>
<evidence type="ECO:0000256" key="2">
    <source>
        <dbReference type="ARBA" id="ARBA00005771"/>
    </source>
</evidence>
<dbReference type="GO" id="GO:0006584">
    <property type="term" value="P:catecholamine metabolic process"/>
    <property type="evidence" value="ECO:0007669"/>
    <property type="project" value="UniProtKB-KW"/>
</dbReference>
<dbReference type="PANTHER" id="PTHR11783">
    <property type="entry name" value="SULFOTRANSFERASE SULT"/>
    <property type="match status" value="1"/>
</dbReference>
<comment type="similarity">
    <text evidence="2 6">Belongs to the sulfotransferase 1 family.</text>
</comment>
<reference evidence="8 9" key="1">
    <citation type="journal article" date="2019" name="Genome Biol. Evol.">
        <title>Whole-Genome Sequencing of the Giant Devil Catfish, Bagarius yarrelli.</title>
        <authorList>
            <person name="Jiang W."/>
            <person name="Lv Y."/>
            <person name="Cheng L."/>
            <person name="Yang K."/>
            <person name="Chao B."/>
            <person name="Wang X."/>
            <person name="Li Y."/>
            <person name="Pan X."/>
            <person name="You X."/>
            <person name="Zhang Y."/>
            <person name="Yang J."/>
            <person name="Li J."/>
            <person name="Zhang X."/>
            <person name="Liu S."/>
            <person name="Sun C."/>
            <person name="Yang J."/>
            <person name="Shi Q."/>
        </authorList>
    </citation>
    <scope>NUCLEOTIDE SEQUENCE [LARGE SCALE GENOMIC DNA]</scope>
    <source>
        <strain evidence="8">JWS20170419001</strain>
        <tissue evidence="8">Muscle</tissue>
    </source>
</reference>
<evidence type="ECO:0000256" key="5">
    <source>
        <dbReference type="ARBA" id="ARBA00022939"/>
    </source>
</evidence>
<dbReference type="GO" id="GO:0005737">
    <property type="term" value="C:cytoplasm"/>
    <property type="evidence" value="ECO:0007669"/>
    <property type="project" value="UniProtKB-SubCell"/>
</dbReference>
<dbReference type="InterPro" id="IPR027417">
    <property type="entry name" value="P-loop_NTPase"/>
</dbReference>
<dbReference type="EC" id="2.8.2.-" evidence="6"/>
<protein>
    <recommendedName>
        <fullName evidence="6">Sulfotransferase</fullName>
        <ecNumber evidence="6">2.8.2.-</ecNumber>
    </recommendedName>
</protein>
<dbReference type="EMBL" id="VCAZ01000005">
    <property type="protein sequence ID" value="TSK20186.1"/>
    <property type="molecule type" value="Genomic_DNA"/>
</dbReference>
<evidence type="ECO:0000256" key="1">
    <source>
        <dbReference type="ARBA" id="ARBA00004496"/>
    </source>
</evidence>
<accession>A0A556TM07</accession>
<dbReference type="Gene3D" id="3.40.50.300">
    <property type="entry name" value="P-loop containing nucleotide triphosphate hydrolases"/>
    <property type="match status" value="1"/>
</dbReference>
<dbReference type="Pfam" id="PF00685">
    <property type="entry name" value="Sulfotransfer_1"/>
    <property type="match status" value="1"/>
</dbReference>
<evidence type="ECO:0000259" key="7">
    <source>
        <dbReference type="Pfam" id="PF00685"/>
    </source>
</evidence>
<evidence type="ECO:0000256" key="6">
    <source>
        <dbReference type="RuleBase" id="RU361155"/>
    </source>
</evidence>
<dbReference type="GO" id="GO:0008146">
    <property type="term" value="F:sulfotransferase activity"/>
    <property type="evidence" value="ECO:0007669"/>
    <property type="project" value="InterPro"/>
</dbReference>
<keyword evidence="9" id="KW-1185">Reference proteome</keyword>
<dbReference type="FunFam" id="3.40.50.300:FF:000433">
    <property type="entry name" value="Estrogen sulfotransferase"/>
    <property type="match status" value="1"/>
</dbReference>
<feature type="domain" description="Sulfotransferase" evidence="7">
    <location>
        <begin position="35"/>
        <end position="289"/>
    </location>
</feature>
<comment type="subcellular location">
    <subcellularLocation>
        <location evidence="1">Cytoplasm</location>
    </subcellularLocation>
</comment>
<name>A0A556TM07_BAGYA</name>
<evidence type="ECO:0000256" key="3">
    <source>
        <dbReference type="ARBA" id="ARBA00022490"/>
    </source>
</evidence>
<dbReference type="SUPFAM" id="SSF52540">
    <property type="entry name" value="P-loop containing nucleoside triphosphate hydrolases"/>
    <property type="match status" value="1"/>
</dbReference>
<dbReference type="Proteomes" id="UP000319801">
    <property type="component" value="Unassembled WGS sequence"/>
</dbReference>
<gene>
    <name evidence="8" type="ORF">Baya_1734</name>
</gene>
<dbReference type="AlphaFoldDB" id="A0A556TM07"/>
<dbReference type="GO" id="GO:0006805">
    <property type="term" value="P:xenobiotic metabolic process"/>
    <property type="evidence" value="ECO:0007669"/>
    <property type="project" value="UniProtKB-ARBA"/>
</dbReference>
<dbReference type="InterPro" id="IPR000863">
    <property type="entry name" value="Sulfotransferase_dom"/>
</dbReference>